<dbReference type="Pfam" id="PF14297">
    <property type="entry name" value="Lin1244_N"/>
    <property type="match status" value="1"/>
</dbReference>
<sequence>MANVINYFSHDSNARNSDKIIKLRMKLGMEGYGIYFALLERLRDEKEYKSLRDYEILAFDFRVDVEKIRSVVEDFDLFEISEDGNSFYSKGFLERMEIKDSIKKKRSDAGKKGAEKKWNKIDGDIAGVETDEIEACNSYVIKDNSNVNTKDSNTIAKDSKSMAKNGKEKESKEKKSKEIYSQNSNEFRLAYLLFKLLKMNNDKFKMPNLQEWAKHIDLMLRIDKRSVDDVEKVIRFCQQDEFWWNNIRSTSKLRQQFDALYPKAAKLKPKGICQSDNVGGEYGWDRY</sequence>
<reference evidence="3 4" key="1">
    <citation type="submission" date="2020-05" db="EMBL/GenBank/DDBJ databases">
        <title>Draft genome of xy-202 and genomic insight in genome of the genus Peptostreptococcus.</title>
        <authorList>
            <person name="Zhang Z."/>
        </authorList>
    </citation>
    <scope>NUCLEOTIDE SEQUENCE [LARGE SCALE GENOMIC DNA]</scope>
    <source>
        <strain evidence="3 4">DSM 27025</strain>
    </source>
</reference>
<evidence type="ECO:0000256" key="1">
    <source>
        <dbReference type="SAM" id="MobiDB-lite"/>
    </source>
</evidence>
<dbReference type="RefSeq" id="WP_185623239.1">
    <property type="nucleotide sequence ID" value="NZ_JABGBW010000001.1"/>
</dbReference>
<comment type="caution">
    <text evidence="3">The sequence shown here is derived from an EMBL/GenBank/DDBJ whole genome shotgun (WGS) entry which is preliminary data.</text>
</comment>
<name>A0ABR6TJ36_9FIRM</name>
<evidence type="ECO:0000313" key="4">
    <source>
        <dbReference type="Proteomes" id="UP000713904"/>
    </source>
</evidence>
<organism evidence="3 4">
    <name type="scientific">Peptostreptococcus canis</name>
    <dbReference type="NCBI Taxonomy" id="1159213"/>
    <lineage>
        <taxon>Bacteria</taxon>
        <taxon>Bacillati</taxon>
        <taxon>Bacillota</taxon>
        <taxon>Clostridia</taxon>
        <taxon>Peptostreptococcales</taxon>
        <taxon>Peptostreptococcaceae</taxon>
        <taxon>Peptostreptococcus</taxon>
    </lineage>
</organism>
<dbReference type="InterPro" id="IPR025400">
    <property type="entry name" value="Lin1244/Lin1753-like_N"/>
</dbReference>
<feature type="region of interest" description="Disordered" evidence="1">
    <location>
        <begin position="150"/>
        <end position="179"/>
    </location>
</feature>
<evidence type="ECO:0000313" key="3">
    <source>
        <dbReference type="EMBL" id="MBC2575199.1"/>
    </source>
</evidence>
<gene>
    <name evidence="3" type="ORF">HLB29_00675</name>
</gene>
<evidence type="ECO:0000259" key="2">
    <source>
        <dbReference type="Pfam" id="PF14297"/>
    </source>
</evidence>
<dbReference type="EMBL" id="JABGBW010000001">
    <property type="protein sequence ID" value="MBC2575199.1"/>
    <property type="molecule type" value="Genomic_DNA"/>
</dbReference>
<protein>
    <submittedName>
        <fullName evidence="3">DUF4373 domain-containing protein</fullName>
    </submittedName>
</protein>
<feature type="compositionally biased region" description="Basic and acidic residues" evidence="1">
    <location>
        <begin position="157"/>
        <end position="178"/>
    </location>
</feature>
<proteinExistence type="predicted"/>
<feature type="domain" description="Lin1244/Lin1753-like N-terminal" evidence="2">
    <location>
        <begin position="7"/>
        <end position="91"/>
    </location>
</feature>
<accession>A0ABR6TJ36</accession>
<dbReference type="Proteomes" id="UP000713904">
    <property type="component" value="Unassembled WGS sequence"/>
</dbReference>
<keyword evidence="4" id="KW-1185">Reference proteome</keyword>